<evidence type="ECO:0000313" key="2">
    <source>
        <dbReference type="EMBL" id="QPE05324.1"/>
    </source>
</evidence>
<reference evidence="2 3" key="1">
    <citation type="submission" date="2020-11" db="EMBL/GenBank/DDBJ databases">
        <title>Amino acid is mineralized and recycled by bacteria in oceanic microbiome.</title>
        <authorList>
            <person name="Zheng L.Y."/>
        </authorList>
    </citation>
    <scope>NUCLEOTIDE SEQUENCE [LARGE SCALE GENOMIC DNA]</scope>
    <source>
        <strain evidence="2 3">A32-1</strain>
    </source>
</reference>
<dbReference type="Pfam" id="PF14472">
    <property type="entry name" value="DUF4429"/>
    <property type="match status" value="1"/>
</dbReference>
<protein>
    <submittedName>
        <fullName evidence="2">DUF4429 domain-containing protein</fullName>
    </submittedName>
</protein>
<dbReference type="AlphaFoldDB" id="A0A7S8MY00"/>
<gene>
    <name evidence="2" type="ORF">IT882_04445</name>
</gene>
<evidence type="ECO:0000259" key="1">
    <source>
        <dbReference type="Pfam" id="PF14472"/>
    </source>
</evidence>
<proteinExistence type="predicted"/>
<name>A0A7S8MY00_9MICO</name>
<dbReference type="RefSeq" id="WP_195693341.1">
    <property type="nucleotide sequence ID" value="NZ_CP064760.1"/>
</dbReference>
<feature type="domain" description="DUF4429" evidence="1">
    <location>
        <begin position="28"/>
        <end position="101"/>
    </location>
</feature>
<organism evidence="2 3">
    <name type="scientific">Microbacterium schleiferi</name>
    <dbReference type="NCBI Taxonomy" id="69362"/>
    <lineage>
        <taxon>Bacteria</taxon>
        <taxon>Bacillati</taxon>
        <taxon>Actinomycetota</taxon>
        <taxon>Actinomycetes</taxon>
        <taxon>Micrococcales</taxon>
        <taxon>Microbacteriaceae</taxon>
        <taxon>Microbacterium</taxon>
    </lineage>
</organism>
<dbReference type="EMBL" id="CP064760">
    <property type="protein sequence ID" value="QPE05324.1"/>
    <property type="molecule type" value="Genomic_DNA"/>
</dbReference>
<dbReference type="KEGG" id="msf:IT882_04445"/>
<accession>A0A7S8MY00</accession>
<sequence>MTDSVKAESRNGSIEVLPKGVIITTKGATKTIPLEQITGVEFKRAGLTAGYIRLTVPGSVAVKGGSSLVSNKNYQVQNDPNAVQFTKSSKNDEFAAVADAINRALLS</sequence>
<evidence type="ECO:0000313" key="3">
    <source>
        <dbReference type="Proteomes" id="UP000594480"/>
    </source>
</evidence>
<dbReference type="Proteomes" id="UP000594480">
    <property type="component" value="Chromosome"/>
</dbReference>
<keyword evidence="3" id="KW-1185">Reference proteome</keyword>
<dbReference type="InterPro" id="IPR027860">
    <property type="entry name" value="DUF4429"/>
</dbReference>